<evidence type="ECO:0000256" key="3">
    <source>
        <dbReference type="ARBA" id="ARBA00022692"/>
    </source>
</evidence>
<feature type="domain" description="Major facilitator superfamily (MFS) profile" evidence="8">
    <location>
        <begin position="231"/>
        <end position="437"/>
    </location>
</feature>
<keyword evidence="3 7" id="KW-0812">Transmembrane</keyword>
<accession>A0ABY9J3W5</accession>
<feature type="region of interest" description="Disordered" evidence="6">
    <location>
        <begin position="413"/>
        <end position="437"/>
    </location>
</feature>
<evidence type="ECO:0000256" key="7">
    <source>
        <dbReference type="SAM" id="Phobius"/>
    </source>
</evidence>
<dbReference type="Gene3D" id="1.20.1250.20">
    <property type="entry name" value="MFS general substrate transporter like domains"/>
    <property type="match status" value="1"/>
</dbReference>
<sequence length="437" mass="45361">MAEPSTATVPKRRFGAGFWRLWTATSISGLGDGVRIFALSVYAATVSSDPVEVSMVAVAGQLPWVLVGPFSGTLIDHLDRWRMLWICDVARAVVLAGFVSAIVGDRVTITVLAATAFLLSSIETMADNLSQAVVPDVAGSHSLDSANSKLLTGRLVTMEFLGAPVGTALFATAHLLPFGLATVCFALSALLVFGVRPASGRTAADEGRVTLRLLGSQTGEAVVWLWRHPLLRTVCVMAGLLNFAVLAVMGVAVLYALHVLHVSETVYGLLLLVIAVGGLAGLTLAPKLIAGLGRGRVLQLSLGICPFVFVLGGITSQPLIAAVVFAFAGISVALVNVVTTTLRQALIPPDRFGRINGAYRLVINGLSPLGGLAGGLTADRFGLRAPFFLAAVVLAGVTCAALPLLSNRRIGHVPDQDARPGHEDAGSPAAPTGKDGE</sequence>
<protein>
    <submittedName>
        <fullName evidence="9">MFS transporter</fullName>
    </submittedName>
</protein>
<dbReference type="PANTHER" id="PTHR23513">
    <property type="entry name" value="INTEGRAL MEMBRANE EFFLUX PROTEIN-RELATED"/>
    <property type="match status" value="1"/>
</dbReference>
<evidence type="ECO:0000259" key="8">
    <source>
        <dbReference type="PROSITE" id="PS50850"/>
    </source>
</evidence>
<evidence type="ECO:0000256" key="6">
    <source>
        <dbReference type="SAM" id="MobiDB-lite"/>
    </source>
</evidence>
<keyword evidence="2" id="KW-1003">Cell membrane</keyword>
<dbReference type="PROSITE" id="PS50850">
    <property type="entry name" value="MFS"/>
    <property type="match status" value="1"/>
</dbReference>
<dbReference type="InterPro" id="IPR036259">
    <property type="entry name" value="MFS_trans_sf"/>
</dbReference>
<evidence type="ECO:0000256" key="2">
    <source>
        <dbReference type="ARBA" id="ARBA00022475"/>
    </source>
</evidence>
<dbReference type="Proteomes" id="UP001235744">
    <property type="component" value="Chromosome"/>
</dbReference>
<evidence type="ECO:0000256" key="5">
    <source>
        <dbReference type="ARBA" id="ARBA00023136"/>
    </source>
</evidence>
<keyword evidence="4 7" id="KW-1133">Transmembrane helix</keyword>
<evidence type="ECO:0000256" key="1">
    <source>
        <dbReference type="ARBA" id="ARBA00004651"/>
    </source>
</evidence>
<keyword evidence="5 7" id="KW-0472">Membrane</keyword>
<feature type="transmembrane region" description="Helical" evidence="7">
    <location>
        <begin position="297"/>
        <end position="314"/>
    </location>
</feature>
<feature type="transmembrane region" description="Helical" evidence="7">
    <location>
        <begin position="95"/>
        <end position="119"/>
    </location>
</feature>
<reference evidence="9 10" key="1">
    <citation type="submission" date="2023-03" db="EMBL/GenBank/DDBJ databases">
        <title>Isolation and description of six Streptomyces strains from soil environments, able to metabolize different microbial glucans.</title>
        <authorList>
            <person name="Widen T."/>
            <person name="Larsbrink J."/>
        </authorList>
    </citation>
    <scope>NUCLEOTIDE SEQUENCE [LARGE SCALE GENOMIC DNA]</scope>
    <source>
        <strain evidence="9 10">Alt2</strain>
    </source>
</reference>
<feature type="compositionally biased region" description="Basic and acidic residues" evidence="6">
    <location>
        <begin position="413"/>
        <end position="425"/>
    </location>
</feature>
<gene>
    <name evidence="9" type="ORF">P8A19_38205</name>
</gene>
<name>A0ABY9J3W5_9ACTN</name>
<dbReference type="EMBL" id="CP120988">
    <property type="protein sequence ID" value="WLQ60913.1"/>
    <property type="molecule type" value="Genomic_DNA"/>
</dbReference>
<comment type="subcellular location">
    <subcellularLocation>
        <location evidence="1">Cell membrane</location>
        <topology evidence="1">Multi-pass membrane protein</topology>
    </subcellularLocation>
</comment>
<proteinExistence type="predicted"/>
<feature type="transmembrane region" description="Helical" evidence="7">
    <location>
        <begin position="320"/>
        <end position="338"/>
    </location>
</feature>
<keyword evidence="10" id="KW-1185">Reference proteome</keyword>
<organism evidence="9 10">
    <name type="scientific">Streptomyces poriferorum</name>
    <dbReference type="NCBI Taxonomy" id="2798799"/>
    <lineage>
        <taxon>Bacteria</taxon>
        <taxon>Bacillati</taxon>
        <taxon>Actinomycetota</taxon>
        <taxon>Actinomycetes</taxon>
        <taxon>Kitasatosporales</taxon>
        <taxon>Streptomycetaceae</taxon>
        <taxon>Streptomyces</taxon>
    </lineage>
</organism>
<feature type="transmembrane region" description="Helical" evidence="7">
    <location>
        <begin position="55"/>
        <end position="75"/>
    </location>
</feature>
<feature type="transmembrane region" description="Helical" evidence="7">
    <location>
        <begin position="358"/>
        <end position="378"/>
    </location>
</feature>
<evidence type="ECO:0000256" key="4">
    <source>
        <dbReference type="ARBA" id="ARBA00022989"/>
    </source>
</evidence>
<feature type="transmembrane region" description="Helical" evidence="7">
    <location>
        <begin position="168"/>
        <end position="193"/>
    </location>
</feature>
<dbReference type="PANTHER" id="PTHR23513:SF6">
    <property type="entry name" value="MAJOR FACILITATOR SUPERFAMILY ASSOCIATED DOMAIN-CONTAINING PROTEIN"/>
    <property type="match status" value="1"/>
</dbReference>
<dbReference type="InterPro" id="IPR020846">
    <property type="entry name" value="MFS_dom"/>
</dbReference>
<dbReference type="CDD" id="cd06173">
    <property type="entry name" value="MFS_MefA_like"/>
    <property type="match status" value="1"/>
</dbReference>
<dbReference type="SUPFAM" id="SSF103473">
    <property type="entry name" value="MFS general substrate transporter"/>
    <property type="match status" value="1"/>
</dbReference>
<evidence type="ECO:0000313" key="10">
    <source>
        <dbReference type="Proteomes" id="UP001235744"/>
    </source>
</evidence>
<feature type="transmembrane region" description="Helical" evidence="7">
    <location>
        <begin position="21"/>
        <end position="43"/>
    </location>
</feature>
<feature type="transmembrane region" description="Helical" evidence="7">
    <location>
        <begin position="234"/>
        <end position="260"/>
    </location>
</feature>
<dbReference type="Pfam" id="PF07690">
    <property type="entry name" value="MFS_1"/>
    <property type="match status" value="1"/>
</dbReference>
<dbReference type="RefSeq" id="WP_306068939.1">
    <property type="nucleotide sequence ID" value="NZ_CP120988.1"/>
</dbReference>
<dbReference type="InterPro" id="IPR011701">
    <property type="entry name" value="MFS"/>
</dbReference>
<feature type="transmembrane region" description="Helical" evidence="7">
    <location>
        <begin position="384"/>
        <end position="405"/>
    </location>
</feature>
<evidence type="ECO:0000313" key="9">
    <source>
        <dbReference type="EMBL" id="WLQ60913.1"/>
    </source>
</evidence>
<feature type="transmembrane region" description="Helical" evidence="7">
    <location>
        <begin position="266"/>
        <end position="285"/>
    </location>
</feature>